<evidence type="ECO:0000313" key="3">
    <source>
        <dbReference type="EMBL" id="PUA32623.1"/>
    </source>
</evidence>
<proteinExistence type="predicted"/>
<dbReference type="PANTHER" id="PTHR30349:SF87">
    <property type="entry name" value="TRANSPOSASE A"/>
    <property type="match status" value="1"/>
</dbReference>
<dbReference type="Proteomes" id="UP000244066">
    <property type="component" value="Unassembled WGS sequence"/>
</dbReference>
<name>A0A2R7Y570_9ARCH</name>
<dbReference type="SUPFAM" id="SSF56349">
    <property type="entry name" value="DNA breaking-rejoining enzymes"/>
    <property type="match status" value="1"/>
</dbReference>
<protein>
    <recommendedName>
        <fullName evidence="2">Tyr recombinase domain-containing protein</fullName>
    </recommendedName>
</protein>
<dbReference type="InterPro" id="IPR050090">
    <property type="entry name" value="Tyrosine_recombinase_XerCD"/>
</dbReference>
<dbReference type="CDD" id="cd00397">
    <property type="entry name" value="DNA_BRE_C"/>
    <property type="match status" value="1"/>
</dbReference>
<sequence>MENVCRLERRLFGGKKIEDMSFGEFKSAFSKLLEDEHLDDDTKKIYKISLKKFFEFLVSEKFKAKRNTWSKILEFLEDVKIKETEPRIEPLSEEEFRKLYEAAEDIQLRAIISIAYECGPRAGELLTCKIGDVRLHENYAEILVSSKTGQEALLVVRSYGDLVNHLAHHPMKDDPEAPLWFIWRGGEFRPLTHSALNSRLKKLARKAGLKRQIRLHLFRHTAATEKAKFLTDREMCQYFRWSSRSSMPTRYAHLAGRDVKPKIFSYYTGEQIQHEQALRCWKCGQPVHHGVKYCSRCGAPVDQSKVVRTAVHVKEFEEAVQELQHKLDILLDCIVKPSLKEKDVRMILDLDEDISKITPGALAKILEKKNHVPDLVVIKDGEKISIESREEILNSDGRLYLYKAYMVGDRIVLEPLRNR</sequence>
<dbReference type="GO" id="GO:0003677">
    <property type="term" value="F:DNA binding"/>
    <property type="evidence" value="ECO:0007669"/>
    <property type="project" value="InterPro"/>
</dbReference>
<keyword evidence="1" id="KW-0233">DNA recombination</keyword>
<dbReference type="InterPro" id="IPR002104">
    <property type="entry name" value="Integrase_catalytic"/>
</dbReference>
<dbReference type="Gene3D" id="1.10.443.10">
    <property type="entry name" value="Intergrase catalytic core"/>
    <property type="match status" value="1"/>
</dbReference>
<feature type="domain" description="Tyr recombinase" evidence="2">
    <location>
        <begin position="86"/>
        <end position="264"/>
    </location>
</feature>
<evidence type="ECO:0000256" key="1">
    <source>
        <dbReference type="ARBA" id="ARBA00023172"/>
    </source>
</evidence>
<evidence type="ECO:0000313" key="4">
    <source>
        <dbReference type="Proteomes" id="UP000244066"/>
    </source>
</evidence>
<accession>A0A2R7Y570</accession>
<dbReference type="EMBL" id="NDWU01000008">
    <property type="protein sequence ID" value="PUA32623.1"/>
    <property type="molecule type" value="Genomic_DNA"/>
</dbReference>
<dbReference type="PROSITE" id="PS51898">
    <property type="entry name" value="TYR_RECOMBINASE"/>
    <property type="match status" value="1"/>
</dbReference>
<dbReference type="InterPro" id="IPR011010">
    <property type="entry name" value="DNA_brk_join_enz"/>
</dbReference>
<gene>
    <name evidence="3" type="ORF">B9J98_04000</name>
</gene>
<organism evidence="3 4">
    <name type="scientific">Candidatus Terraquivivens tikiterensis</name>
    <dbReference type="NCBI Taxonomy" id="1980982"/>
    <lineage>
        <taxon>Archaea</taxon>
        <taxon>Nitrososphaerota</taxon>
        <taxon>Candidatus Wolframiiraptoraceae</taxon>
        <taxon>Candidatus Terraquivivens</taxon>
    </lineage>
</organism>
<dbReference type="GO" id="GO:0015074">
    <property type="term" value="P:DNA integration"/>
    <property type="evidence" value="ECO:0007669"/>
    <property type="project" value="InterPro"/>
</dbReference>
<dbReference type="PANTHER" id="PTHR30349">
    <property type="entry name" value="PHAGE INTEGRASE-RELATED"/>
    <property type="match status" value="1"/>
</dbReference>
<dbReference type="GO" id="GO:0006310">
    <property type="term" value="P:DNA recombination"/>
    <property type="evidence" value="ECO:0007669"/>
    <property type="project" value="UniProtKB-KW"/>
</dbReference>
<dbReference type="InterPro" id="IPR013762">
    <property type="entry name" value="Integrase-like_cat_sf"/>
</dbReference>
<dbReference type="AlphaFoldDB" id="A0A2R7Y570"/>
<reference evidence="3 4" key="1">
    <citation type="submission" date="2017-04" db="EMBL/GenBank/DDBJ databases">
        <title>Draft Aigarchaeota genome from a New Zealand hot spring.</title>
        <authorList>
            <person name="Reysenbach A.-L."/>
            <person name="Donaho J.A."/>
            <person name="Gerhart J."/>
            <person name="Kelley J.F."/>
            <person name="Kouba K."/>
            <person name="Podar M."/>
            <person name="Stott M."/>
        </authorList>
    </citation>
    <scope>NUCLEOTIDE SEQUENCE [LARGE SCALE GENOMIC DNA]</scope>
    <source>
        <strain evidence="3">NZ13_MG1</strain>
    </source>
</reference>
<dbReference type="Pfam" id="PF00589">
    <property type="entry name" value="Phage_integrase"/>
    <property type="match status" value="1"/>
</dbReference>
<evidence type="ECO:0000259" key="2">
    <source>
        <dbReference type="PROSITE" id="PS51898"/>
    </source>
</evidence>
<comment type="caution">
    <text evidence="3">The sequence shown here is derived from an EMBL/GenBank/DDBJ whole genome shotgun (WGS) entry which is preliminary data.</text>
</comment>